<keyword evidence="9" id="KW-0560">Oxidoreductase</keyword>
<name>A0A1Y3B994_EURMA</name>
<dbReference type="OrthoDB" id="6499032at2759"/>
<evidence type="ECO:0000313" key="13">
    <source>
        <dbReference type="EMBL" id="OTF76604.1"/>
    </source>
</evidence>
<protein>
    <recommendedName>
        <fullName evidence="15">Cytochrome P450-like protein</fullName>
    </recommendedName>
</protein>
<dbReference type="InterPro" id="IPR001128">
    <property type="entry name" value="Cyt_P450"/>
</dbReference>
<keyword evidence="6" id="KW-0479">Metal-binding</keyword>
<evidence type="ECO:0000313" key="14">
    <source>
        <dbReference type="Proteomes" id="UP000194236"/>
    </source>
</evidence>
<evidence type="ECO:0000256" key="4">
    <source>
        <dbReference type="ARBA" id="ARBA00010617"/>
    </source>
</evidence>
<comment type="similarity">
    <text evidence="4">Belongs to the cytochrome P450 family.</text>
</comment>
<evidence type="ECO:0000256" key="8">
    <source>
        <dbReference type="ARBA" id="ARBA00022848"/>
    </source>
</evidence>
<comment type="cofactor">
    <cofactor evidence="1">
        <name>heme</name>
        <dbReference type="ChEBI" id="CHEBI:30413"/>
    </cofactor>
</comment>
<dbReference type="EMBL" id="MUJZ01036665">
    <property type="protein sequence ID" value="OTF76604.1"/>
    <property type="molecule type" value="Genomic_DNA"/>
</dbReference>
<evidence type="ECO:0000256" key="11">
    <source>
        <dbReference type="ARBA" id="ARBA00023033"/>
    </source>
</evidence>
<dbReference type="PRINTS" id="PR00385">
    <property type="entry name" value="P450"/>
</dbReference>
<evidence type="ECO:0000256" key="1">
    <source>
        <dbReference type="ARBA" id="ARBA00001971"/>
    </source>
</evidence>
<dbReference type="InterPro" id="IPR036396">
    <property type="entry name" value="Cyt_P450_sf"/>
</dbReference>
<dbReference type="Pfam" id="PF00067">
    <property type="entry name" value="p450"/>
    <property type="match status" value="1"/>
</dbReference>
<evidence type="ECO:0008006" key="15">
    <source>
        <dbReference type="Google" id="ProtNLM"/>
    </source>
</evidence>
<dbReference type="Proteomes" id="UP000194236">
    <property type="component" value="Unassembled WGS sequence"/>
</dbReference>
<evidence type="ECO:0000256" key="3">
    <source>
        <dbReference type="ARBA" id="ARBA00004406"/>
    </source>
</evidence>
<sequence>MIFLLAGYETTASTLTFCMYELAKNPNIQDKLYNEIRPLIEGGEFDLNNLMKLPYLDAVISETLRKHPPALFLSREAMEDYHVPEYNFTIEKDQGIVMP</sequence>
<feature type="non-terminal residue" evidence="13">
    <location>
        <position position="99"/>
    </location>
</feature>
<dbReference type="GO" id="GO:0016705">
    <property type="term" value="F:oxidoreductase activity, acting on paired donors, with incorporation or reduction of molecular oxygen"/>
    <property type="evidence" value="ECO:0007669"/>
    <property type="project" value="InterPro"/>
</dbReference>
<dbReference type="PANTHER" id="PTHR24292">
    <property type="entry name" value="CYTOCHROME P450"/>
    <property type="match status" value="1"/>
</dbReference>
<keyword evidence="7" id="KW-0256">Endoplasmic reticulum</keyword>
<dbReference type="AlphaFoldDB" id="A0A1Y3B994"/>
<keyword evidence="14" id="KW-1185">Reference proteome</keyword>
<evidence type="ECO:0000256" key="10">
    <source>
        <dbReference type="ARBA" id="ARBA00023004"/>
    </source>
</evidence>
<keyword evidence="8" id="KW-0492">Microsome</keyword>
<evidence type="ECO:0000256" key="9">
    <source>
        <dbReference type="ARBA" id="ARBA00023002"/>
    </source>
</evidence>
<accession>A0A1Y3B994</accession>
<dbReference type="Gene3D" id="1.10.630.10">
    <property type="entry name" value="Cytochrome P450"/>
    <property type="match status" value="1"/>
</dbReference>
<dbReference type="GO" id="GO:0020037">
    <property type="term" value="F:heme binding"/>
    <property type="evidence" value="ECO:0007669"/>
    <property type="project" value="InterPro"/>
</dbReference>
<evidence type="ECO:0000256" key="7">
    <source>
        <dbReference type="ARBA" id="ARBA00022824"/>
    </source>
</evidence>
<comment type="caution">
    <text evidence="13">The sequence shown here is derived from an EMBL/GenBank/DDBJ whole genome shotgun (WGS) entry which is preliminary data.</text>
</comment>
<dbReference type="InterPro" id="IPR050476">
    <property type="entry name" value="Insect_CytP450_Detox"/>
</dbReference>
<keyword evidence="12" id="KW-0472">Membrane</keyword>
<organism evidence="13 14">
    <name type="scientific">Euroglyphus maynei</name>
    <name type="common">Mayne's house dust mite</name>
    <dbReference type="NCBI Taxonomy" id="6958"/>
    <lineage>
        <taxon>Eukaryota</taxon>
        <taxon>Metazoa</taxon>
        <taxon>Ecdysozoa</taxon>
        <taxon>Arthropoda</taxon>
        <taxon>Chelicerata</taxon>
        <taxon>Arachnida</taxon>
        <taxon>Acari</taxon>
        <taxon>Acariformes</taxon>
        <taxon>Sarcoptiformes</taxon>
        <taxon>Astigmata</taxon>
        <taxon>Psoroptidia</taxon>
        <taxon>Analgoidea</taxon>
        <taxon>Pyroglyphidae</taxon>
        <taxon>Pyroglyphinae</taxon>
        <taxon>Euroglyphus</taxon>
    </lineage>
</organism>
<gene>
    <name evidence="13" type="ORF">BLA29_014458</name>
</gene>
<evidence type="ECO:0000256" key="2">
    <source>
        <dbReference type="ARBA" id="ARBA00004174"/>
    </source>
</evidence>
<dbReference type="SUPFAM" id="SSF48264">
    <property type="entry name" value="Cytochrome P450"/>
    <property type="match status" value="1"/>
</dbReference>
<keyword evidence="5" id="KW-0349">Heme</keyword>
<reference evidence="13 14" key="1">
    <citation type="submission" date="2017-03" db="EMBL/GenBank/DDBJ databases">
        <title>Genome Survey of Euroglyphus maynei.</title>
        <authorList>
            <person name="Arlian L.G."/>
            <person name="Morgan M.S."/>
            <person name="Rider S.D."/>
        </authorList>
    </citation>
    <scope>NUCLEOTIDE SEQUENCE [LARGE SCALE GENOMIC DNA]</scope>
    <source>
        <strain evidence="13">Arlian Lab</strain>
        <tissue evidence="13">Whole body</tissue>
    </source>
</reference>
<proteinExistence type="inferred from homology"/>
<dbReference type="GO" id="GO:0004497">
    <property type="term" value="F:monooxygenase activity"/>
    <property type="evidence" value="ECO:0007669"/>
    <property type="project" value="UniProtKB-KW"/>
</dbReference>
<evidence type="ECO:0000256" key="6">
    <source>
        <dbReference type="ARBA" id="ARBA00022723"/>
    </source>
</evidence>
<dbReference type="PANTHER" id="PTHR24292:SF54">
    <property type="entry name" value="CYP9F3-RELATED"/>
    <property type="match status" value="1"/>
</dbReference>
<keyword evidence="11" id="KW-0503">Monooxygenase</keyword>
<evidence type="ECO:0000256" key="5">
    <source>
        <dbReference type="ARBA" id="ARBA00022617"/>
    </source>
</evidence>
<comment type="subcellular location">
    <subcellularLocation>
        <location evidence="3">Endoplasmic reticulum membrane</location>
        <topology evidence="3">Peripheral membrane protein</topology>
    </subcellularLocation>
    <subcellularLocation>
        <location evidence="2">Microsome membrane</location>
        <topology evidence="2">Peripheral membrane protein</topology>
    </subcellularLocation>
</comment>
<dbReference type="GO" id="GO:0005506">
    <property type="term" value="F:iron ion binding"/>
    <property type="evidence" value="ECO:0007669"/>
    <property type="project" value="InterPro"/>
</dbReference>
<keyword evidence="10" id="KW-0408">Iron</keyword>
<dbReference type="GO" id="GO:0005789">
    <property type="term" value="C:endoplasmic reticulum membrane"/>
    <property type="evidence" value="ECO:0007669"/>
    <property type="project" value="UniProtKB-SubCell"/>
</dbReference>
<evidence type="ECO:0000256" key="12">
    <source>
        <dbReference type="ARBA" id="ARBA00023136"/>
    </source>
</evidence>